<dbReference type="EMBL" id="AP027731">
    <property type="protein sequence ID" value="BDZ45119.1"/>
    <property type="molecule type" value="Genomic_DNA"/>
</dbReference>
<organism evidence="1 2">
    <name type="scientific">Naasia aerilata</name>
    <dbReference type="NCBI Taxonomy" id="1162966"/>
    <lineage>
        <taxon>Bacteria</taxon>
        <taxon>Bacillati</taxon>
        <taxon>Actinomycetota</taxon>
        <taxon>Actinomycetes</taxon>
        <taxon>Micrococcales</taxon>
        <taxon>Microbacteriaceae</taxon>
        <taxon>Naasia</taxon>
    </lineage>
</organism>
<reference evidence="2" key="1">
    <citation type="journal article" date="2019" name="Int. J. Syst. Evol. Microbiol.">
        <title>The Global Catalogue of Microorganisms (GCM) 10K type strain sequencing project: providing services to taxonomists for standard genome sequencing and annotation.</title>
        <authorList>
            <consortium name="The Broad Institute Genomics Platform"/>
            <consortium name="The Broad Institute Genome Sequencing Center for Infectious Disease"/>
            <person name="Wu L."/>
            <person name="Ma J."/>
        </authorList>
    </citation>
    <scope>NUCLEOTIDE SEQUENCE [LARGE SCALE GENOMIC DNA]</scope>
    <source>
        <strain evidence="2">NBRC 108725</strain>
    </source>
</reference>
<name>A0ABN6XJT0_9MICO</name>
<evidence type="ECO:0000313" key="1">
    <source>
        <dbReference type="EMBL" id="BDZ45119.1"/>
    </source>
</evidence>
<evidence type="ECO:0000313" key="2">
    <source>
        <dbReference type="Proteomes" id="UP001321498"/>
    </source>
</evidence>
<keyword evidence="2" id="KW-1185">Reference proteome</keyword>
<proteinExistence type="predicted"/>
<dbReference type="Proteomes" id="UP001321498">
    <property type="component" value="Chromosome"/>
</dbReference>
<sequence>MVHGTPQLVPLFPSGSGYAAVAGKAVNSAGVPACASIDPGSWTAGTVAGKALAAGTRSPAAAATARGTAGVDVRTAQVGVALAGPTSVRVVSAPAAAGTGDPGCSVPMTYTWDALPASGAVTLGVPFGSWTVQEKAPDGTWVAIPPARLTAPTNAAGPAVSTPVVTLDPRPLA</sequence>
<gene>
    <name evidence="1" type="ORF">GCM10025866_10280</name>
</gene>
<protein>
    <submittedName>
        <fullName evidence="1">Uncharacterized protein</fullName>
    </submittedName>
</protein>
<accession>A0ABN6XJT0</accession>